<dbReference type="EMBL" id="JAOYFB010000003">
    <property type="protein sequence ID" value="KAK4011463.1"/>
    <property type="molecule type" value="Genomic_DNA"/>
</dbReference>
<comment type="caution">
    <text evidence="1">The sequence shown here is derived from an EMBL/GenBank/DDBJ whole genome shotgun (WGS) entry which is preliminary data.</text>
</comment>
<reference evidence="1 2" key="1">
    <citation type="journal article" date="2023" name="Nucleic Acids Res.">
        <title>The hologenome of Daphnia magna reveals possible DNA methylation and microbiome-mediated evolution of the host genome.</title>
        <authorList>
            <person name="Chaturvedi A."/>
            <person name="Li X."/>
            <person name="Dhandapani V."/>
            <person name="Marshall H."/>
            <person name="Kissane S."/>
            <person name="Cuenca-Cambronero M."/>
            <person name="Asole G."/>
            <person name="Calvet F."/>
            <person name="Ruiz-Romero M."/>
            <person name="Marangio P."/>
            <person name="Guigo R."/>
            <person name="Rago D."/>
            <person name="Mirbahai L."/>
            <person name="Eastwood N."/>
            <person name="Colbourne J.K."/>
            <person name="Zhou J."/>
            <person name="Mallon E."/>
            <person name="Orsini L."/>
        </authorList>
    </citation>
    <scope>NUCLEOTIDE SEQUENCE [LARGE SCALE GENOMIC DNA]</scope>
    <source>
        <strain evidence="1">LRV0_1</strain>
    </source>
</reference>
<gene>
    <name evidence="1" type="ORF">OUZ56_020580</name>
</gene>
<organism evidence="1 2">
    <name type="scientific">Daphnia magna</name>
    <dbReference type="NCBI Taxonomy" id="35525"/>
    <lineage>
        <taxon>Eukaryota</taxon>
        <taxon>Metazoa</taxon>
        <taxon>Ecdysozoa</taxon>
        <taxon>Arthropoda</taxon>
        <taxon>Crustacea</taxon>
        <taxon>Branchiopoda</taxon>
        <taxon>Diplostraca</taxon>
        <taxon>Cladocera</taxon>
        <taxon>Anomopoda</taxon>
        <taxon>Daphniidae</taxon>
        <taxon>Daphnia</taxon>
    </lineage>
</organism>
<name>A0ABQ9ZEU2_9CRUS</name>
<sequence length="99" mass="11721">MAVEEKRDEKKSKQWQLTKEEPQNYDCGVPVYKLTFTTEMPAIIRLRTRVTQSSICVTLCEQYNKSLYPDLVSFSQSQRRLHRKCFELFAIGDLVSERR</sequence>
<dbReference type="Proteomes" id="UP001234178">
    <property type="component" value="Unassembled WGS sequence"/>
</dbReference>
<evidence type="ECO:0000313" key="1">
    <source>
        <dbReference type="EMBL" id="KAK4011463.1"/>
    </source>
</evidence>
<accession>A0ABQ9ZEU2</accession>
<protein>
    <submittedName>
        <fullName evidence="1">Uncharacterized protein</fullName>
    </submittedName>
</protein>
<evidence type="ECO:0000313" key="2">
    <source>
        <dbReference type="Proteomes" id="UP001234178"/>
    </source>
</evidence>
<proteinExistence type="predicted"/>
<keyword evidence="2" id="KW-1185">Reference proteome</keyword>